<evidence type="ECO:0000256" key="2">
    <source>
        <dbReference type="ARBA" id="ARBA00022475"/>
    </source>
</evidence>
<feature type="domain" description="DUF2179" evidence="7">
    <location>
        <begin position="216"/>
        <end position="270"/>
    </location>
</feature>
<feature type="transmembrane region" description="Helical" evidence="6">
    <location>
        <begin position="168"/>
        <end position="185"/>
    </location>
</feature>
<evidence type="ECO:0000256" key="4">
    <source>
        <dbReference type="ARBA" id="ARBA00022989"/>
    </source>
</evidence>
<comment type="subcellular location">
    <subcellularLocation>
        <location evidence="1">Cell membrane</location>
        <topology evidence="1">Multi-pass membrane protein</topology>
    </subcellularLocation>
</comment>
<evidence type="ECO:0000313" key="8">
    <source>
        <dbReference type="EMBL" id="MFC4709769.1"/>
    </source>
</evidence>
<evidence type="ECO:0000256" key="3">
    <source>
        <dbReference type="ARBA" id="ARBA00022692"/>
    </source>
</evidence>
<evidence type="ECO:0000256" key="1">
    <source>
        <dbReference type="ARBA" id="ARBA00004651"/>
    </source>
</evidence>
<keyword evidence="5 6" id="KW-0472">Membrane</keyword>
<dbReference type="PANTHER" id="PTHR33545">
    <property type="entry name" value="UPF0750 MEMBRANE PROTEIN YITT-RELATED"/>
    <property type="match status" value="1"/>
</dbReference>
<feature type="transmembrane region" description="Helical" evidence="6">
    <location>
        <begin position="102"/>
        <end position="120"/>
    </location>
</feature>
<keyword evidence="2" id="KW-1003">Cell membrane</keyword>
<dbReference type="Proteomes" id="UP001596026">
    <property type="component" value="Unassembled WGS sequence"/>
</dbReference>
<feature type="transmembrane region" description="Helical" evidence="6">
    <location>
        <begin position="52"/>
        <end position="71"/>
    </location>
</feature>
<name>A0ABV9M2V1_9ENTE</name>
<evidence type="ECO:0000256" key="5">
    <source>
        <dbReference type="ARBA" id="ARBA00023136"/>
    </source>
</evidence>
<comment type="caution">
    <text evidence="8">The sequence shown here is derived from an EMBL/GenBank/DDBJ whole genome shotgun (WGS) entry which is preliminary data.</text>
</comment>
<reference evidence="9" key="1">
    <citation type="journal article" date="2019" name="Int. J. Syst. Evol. Microbiol.">
        <title>The Global Catalogue of Microorganisms (GCM) 10K type strain sequencing project: providing services to taxonomists for standard genome sequencing and annotation.</title>
        <authorList>
            <consortium name="The Broad Institute Genomics Platform"/>
            <consortium name="The Broad Institute Genome Sequencing Center for Infectious Disease"/>
            <person name="Wu L."/>
            <person name="Ma J."/>
        </authorList>
    </citation>
    <scope>NUCLEOTIDE SEQUENCE [LARGE SCALE GENOMIC DNA]</scope>
    <source>
        <strain evidence="9">CGMCC 1.19061</strain>
    </source>
</reference>
<proteinExistence type="predicted"/>
<keyword evidence="3 6" id="KW-0812">Transmembrane</keyword>
<keyword evidence="4 6" id="KW-1133">Transmembrane helix</keyword>
<dbReference type="PIRSF" id="PIRSF006483">
    <property type="entry name" value="Membrane_protein_YitT"/>
    <property type="match status" value="1"/>
</dbReference>
<feature type="transmembrane region" description="Helical" evidence="6">
    <location>
        <begin position="140"/>
        <end position="162"/>
    </location>
</feature>
<dbReference type="InterPro" id="IPR051461">
    <property type="entry name" value="UPF0750_membrane"/>
</dbReference>
<dbReference type="CDD" id="cd16380">
    <property type="entry name" value="YitT_C"/>
    <property type="match status" value="1"/>
</dbReference>
<dbReference type="Pfam" id="PF10035">
    <property type="entry name" value="DUF2179"/>
    <property type="match status" value="1"/>
</dbReference>
<evidence type="ECO:0000256" key="6">
    <source>
        <dbReference type="SAM" id="Phobius"/>
    </source>
</evidence>
<accession>A0ABV9M2V1</accession>
<dbReference type="InterPro" id="IPR015867">
    <property type="entry name" value="N-reg_PII/ATP_PRibTrfase_C"/>
</dbReference>
<feature type="transmembrane region" description="Helical" evidence="6">
    <location>
        <begin position="12"/>
        <end position="32"/>
    </location>
</feature>
<dbReference type="PANTHER" id="PTHR33545:SF9">
    <property type="entry name" value="UPF0750 MEMBRANE PROTEIN YITE"/>
    <property type="match status" value="1"/>
</dbReference>
<dbReference type="EMBL" id="JBHSGT010000020">
    <property type="protein sequence ID" value="MFC4709769.1"/>
    <property type="molecule type" value="Genomic_DNA"/>
</dbReference>
<gene>
    <name evidence="8" type="ORF">ACFO3L_03860</name>
</gene>
<dbReference type="RefSeq" id="WP_379964022.1">
    <property type="nucleotide sequence ID" value="NZ_JBHSGT010000020.1"/>
</dbReference>
<dbReference type="InterPro" id="IPR019264">
    <property type="entry name" value="DUF2179"/>
</dbReference>
<protein>
    <submittedName>
        <fullName evidence="8">YitT family protein</fullName>
    </submittedName>
</protein>
<dbReference type="Pfam" id="PF02588">
    <property type="entry name" value="YitT_membrane"/>
    <property type="match status" value="1"/>
</dbReference>
<sequence>MNKQVKQFSFMFLAIVILAISINMFLGPHHIAAGGVSGIGILLESLIGIDRAWVVMVLNGLMLVLAAIFLGKKVFFRTLLGSILFPLSLRFVPQVMLTQDRLLSVIMGSVIFATGVAILYRIQSSSGGTTIPPLILEKYFNINTSVGLLFTDMIIVFMSLYVFGFEEFLFAILSIGITSLVMTYIETGLKRRKAIMILSLAHSEEIRTALLEEVNRGMTLFDVRGGKNNEPRDMILTVIKRQEYPKIREVIDTIDPNCFVIVYEVSEVHGLGFSYHPIQ</sequence>
<organism evidence="8 9">
    <name type="scientific">Enterococcus eurekensis</name>
    <dbReference type="NCBI Taxonomy" id="1159753"/>
    <lineage>
        <taxon>Bacteria</taxon>
        <taxon>Bacillati</taxon>
        <taxon>Bacillota</taxon>
        <taxon>Bacilli</taxon>
        <taxon>Lactobacillales</taxon>
        <taxon>Enterococcaceae</taxon>
        <taxon>Enterococcus</taxon>
    </lineage>
</organism>
<keyword evidence="9" id="KW-1185">Reference proteome</keyword>
<dbReference type="InterPro" id="IPR003740">
    <property type="entry name" value="YitT"/>
</dbReference>
<evidence type="ECO:0000313" key="9">
    <source>
        <dbReference type="Proteomes" id="UP001596026"/>
    </source>
</evidence>
<dbReference type="Gene3D" id="3.30.70.120">
    <property type="match status" value="1"/>
</dbReference>
<evidence type="ECO:0000259" key="7">
    <source>
        <dbReference type="Pfam" id="PF10035"/>
    </source>
</evidence>